<keyword evidence="6" id="KW-0805">Transcription regulation</keyword>
<proteinExistence type="predicted"/>
<evidence type="ECO:0000256" key="5">
    <source>
        <dbReference type="ARBA" id="ARBA00022833"/>
    </source>
</evidence>
<dbReference type="CDD" id="cd19821">
    <property type="entry name" value="Bbox1_BBX-like"/>
    <property type="match status" value="2"/>
</dbReference>
<evidence type="ECO:0000313" key="10">
    <source>
        <dbReference type="EMBL" id="KAF5951584.1"/>
    </source>
</evidence>
<dbReference type="SMART" id="SM00336">
    <property type="entry name" value="BBOX"/>
    <property type="match status" value="2"/>
</dbReference>
<evidence type="ECO:0000256" key="3">
    <source>
        <dbReference type="ARBA" id="ARBA00022737"/>
    </source>
</evidence>
<keyword evidence="7" id="KW-0804">Transcription</keyword>
<dbReference type="PANTHER" id="PTHR31832">
    <property type="entry name" value="B-BOX ZINC FINGER PROTEIN 22"/>
    <property type="match status" value="1"/>
</dbReference>
<evidence type="ECO:0000256" key="7">
    <source>
        <dbReference type="ARBA" id="ARBA00023163"/>
    </source>
</evidence>
<name>A0A7J7HHX6_CAMSI</name>
<evidence type="ECO:0000256" key="2">
    <source>
        <dbReference type="ARBA" id="ARBA00022723"/>
    </source>
</evidence>
<gene>
    <name evidence="10" type="ORF">HYC85_009528</name>
</gene>
<reference evidence="11" key="1">
    <citation type="journal article" date="2020" name="Nat. Commun.">
        <title>Genome assembly of wild tea tree DASZ reveals pedigree and selection history of tea varieties.</title>
        <authorList>
            <person name="Zhang W."/>
            <person name="Zhang Y."/>
            <person name="Qiu H."/>
            <person name="Guo Y."/>
            <person name="Wan H."/>
            <person name="Zhang X."/>
            <person name="Scossa F."/>
            <person name="Alseekh S."/>
            <person name="Zhang Q."/>
            <person name="Wang P."/>
            <person name="Xu L."/>
            <person name="Schmidt M.H."/>
            <person name="Jia X."/>
            <person name="Li D."/>
            <person name="Zhu A."/>
            <person name="Guo F."/>
            <person name="Chen W."/>
            <person name="Ni D."/>
            <person name="Usadel B."/>
            <person name="Fernie A.R."/>
            <person name="Wen W."/>
        </authorList>
    </citation>
    <scope>NUCLEOTIDE SEQUENCE [LARGE SCALE GENOMIC DNA]</scope>
    <source>
        <strain evidence="11">cv. G240</strain>
    </source>
</reference>
<keyword evidence="11" id="KW-1185">Reference proteome</keyword>
<dbReference type="GO" id="GO:0006355">
    <property type="term" value="P:regulation of DNA-templated transcription"/>
    <property type="evidence" value="ECO:0007669"/>
    <property type="project" value="TreeGrafter"/>
</dbReference>
<evidence type="ECO:0000313" key="11">
    <source>
        <dbReference type="Proteomes" id="UP000593564"/>
    </source>
</evidence>
<dbReference type="InterPro" id="IPR051979">
    <property type="entry name" value="B-box_zinc_finger"/>
</dbReference>
<organism evidence="10 11">
    <name type="scientific">Camellia sinensis</name>
    <name type="common">Tea plant</name>
    <name type="synonym">Thea sinensis</name>
    <dbReference type="NCBI Taxonomy" id="4442"/>
    <lineage>
        <taxon>Eukaryota</taxon>
        <taxon>Viridiplantae</taxon>
        <taxon>Streptophyta</taxon>
        <taxon>Embryophyta</taxon>
        <taxon>Tracheophyta</taxon>
        <taxon>Spermatophyta</taxon>
        <taxon>Magnoliopsida</taxon>
        <taxon>eudicotyledons</taxon>
        <taxon>Gunneridae</taxon>
        <taxon>Pentapetalae</taxon>
        <taxon>asterids</taxon>
        <taxon>Ericales</taxon>
        <taxon>Theaceae</taxon>
        <taxon>Camellia</taxon>
    </lineage>
</organism>
<comment type="subcellular location">
    <subcellularLocation>
        <location evidence="1">Nucleus</location>
    </subcellularLocation>
</comment>
<dbReference type="AlphaFoldDB" id="A0A7J7HHX6"/>
<dbReference type="GO" id="GO:0009640">
    <property type="term" value="P:photomorphogenesis"/>
    <property type="evidence" value="ECO:0007669"/>
    <property type="project" value="TreeGrafter"/>
</dbReference>
<evidence type="ECO:0000259" key="9">
    <source>
        <dbReference type="SMART" id="SM00336"/>
    </source>
</evidence>
<dbReference type="Gene3D" id="3.30.160.60">
    <property type="entry name" value="Classic Zinc Finger"/>
    <property type="match status" value="1"/>
</dbReference>
<dbReference type="EMBL" id="JACBKZ010000004">
    <property type="protein sequence ID" value="KAF5951584.1"/>
    <property type="molecule type" value="Genomic_DNA"/>
</dbReference>
<dbReference type="Proteomes" id="UP000593564">
    <property type="component" value="Unassembled WGS sequence"/>
</dbReference>
<dbReference type="InterPro" id="IPR049808">
    <property type="entry name" value="CONSTANS-like_Bbox1"/>
</dbReference>
<feature type="domain" description="B box-type" evidence="9">
    <location>
        <begin position="94"/>
        <end position="141"/>
    </location>
</feature>
<keyword evidence="4" id="KW-0863">Zinc-finger</keyword>
<feature type="domain" description="B box-type" evidence="9">
    <location>
        <begin position="41"/>
        <end position="88"/>
    </location>
</feature>
<dbReference type="GO" id="GO:0008270">
    <property type="term" value="F:zinc ion binding"/>
    <property type="evidence" value="ECO:0007669"/>
    <property type="project" value="UniProtKB-KW"/>
</dbReference>
<comment type="caution">
    <text evidence="10">The sequence shown here is derived from an EMBL/GenBank/DDBJ whole genome shotgun (WGS) entry which is preliminary data.</text>
</comment>
<keyword evidence="8" id="KW-0539">Nucleus</keyword>
<evidence type="ECO:0000256" key="6">
    <source>
        <dbReference type="ARBA" id="ARBA00023015"/>
    </source>
</evidence>
<dbReference type="InterPro" id="IPR000315">
    <property type="entry name" value="Znf_B-box"/>
</dbReference>
<evidence type="ECO:0000256" key="1">
    <source>
        <dbReference type="ARBA" id="ARBA00004123"/>
    </source>
</evidence>
<reference evidence="10 11" key="2">
    <citation type="submission" date="2020-07" db="EMBL/GenBank/DDBJ databases">
        <title>Genome assembly of wild tea tree DASZ reveals pedigree and selection history of tea varieties.</title>
        <authorList>
            <person name="Zhang W."/>
        </authorList>
    </citation>
    <scope>NUCLEOTIDE SEQUENCE [LARGE SCALE GENOMIC DNA]</scope>
    <source>
        <strain evidence="11">cv. G240</strain>
        <tissue evidence="10">Leaf</tissue>
    </source>
</reference>
<evidence type="ECO:0000256" key="4">
    <source>
        <dbReference type="ARBA" id="ARBA00022771"/>
    </source>
</evidence>
<sequence>MVVKIAIQIVGSYDPMTQYTAFDLTRTLDRLQHTMSASATQIKIPCDVCNKDKASVFCSADEAALYTACDHRVHHANKLAGKNQCFSLLHPSPKQFPLCDICQEKRAFLFCQQERAILCRDYDIPIRKASEHTRNHYRFLLTGVKLSATSSLYSLQSSSDSSTANNDLLPNLKSQNSIAATTTNNKPSSLQPTIAVPAGTIVVIGRQYLEAFEDLLLEARVLPLGVLPYLNNINILVASRQTRQIEAIDKGSITIELFPELNVERTHTTTDWSLEPPFQGDLVLADRLDHLRRHALHVAMDIVALKEDWGVYCFHDREVRFRRRG</sequence>
<keyword evidence="5" id="KW-0862">Zinc</keyword>
<dbReference type="GO" id="GO:0005634">
    <property type="term" value="C:nucleus"/>
    <property type="evidence" value="ECO:0007669"/>
    <property type="project" value="UniProtKB-SubCell"/>
</dbReference>
<keyword evidence="2" id="KW-0479">Metal-binding</keyword>
<accession>A0A7J7HHX6</accession>
<keyword evidence="3" id="KW-0677">Repeat</keyword>
<evidence type="ECO:0000256" key="8">
    <source>
        <dbReference type="ARBA" id="ARBA00023242"/>
    </source>
</evidence>
<dbReference type="PANTHER" id="PTHR31832:SF52">
    <property type="entry name" value="B-BOX ZINC FINGER PROTEIN 21"/>
    <property type="match status" value="1"/>
</dbReference>
<protein>
    <recommendedName>
        <fullName evidence="9">B box-type domain-containing protein</fullName>
    </recommendedName>
</protein>